<name>A0A7K0CL44_9ACTN</name>
<dbReference type="PROSITE" id="PS50943">
    <property type="entry name" value="HTH_CROC1"/>
    <property type="match status" value="1"/>
</dbReference>
<dbReference type="CDD" id="cd00093">
    <property type="entry name" value="HTH_XRE"/>
    <property type="match status" value="1"/>
</dbReference>
<dbReference type="InterPro" id="IPR010982">
    <property type="entry name" value="Lambda_DNA-bd_dom_sf"/>
</dbReference>
<dbReference type="Pfam" id="PF13560">
    <property type="entry name" value="HTH_31"/>
    <property type="match status" value="1"/>
</dbReference>
<feature type="domain" description="HTH cro/C1-type" evidence="1">
    <location>
        <begin position="35"/>
        <end position="82"/>
    </location>
</feature>
<dbReference type="Gene3D" id="3.30.450.180">
    <property type="match status" value="1"/>
</dbReference>
<dbReference type="PANTHER" id="PTHR35010:SF2">
    <property type="entry name" value="BLL4672 PROTEIN"/>
    <property type="match status" value="1"/>
</dbReference>
<dbReference type="RefSeq" id="WP_323378213.1">
    <property type="nucleotide sequence ID" value="NZ_WEGJ01000017.1"/>
</dbReference>
<dbReference type="SMART" id="SM00530">
    <property type="entry name" value="HTH_XRE"/>
    <property type="match status" value="1"/>
</dbReference>
<sequence>MADRAALAAFLRARRAALQPEDVGLTRGRRRRTGGLRREEVAVLSDMSPDYYSRLEQPHGPRPSEQMLASIARGLHLSLEERDHLFQLAGHAVPRRVRRGDHINPGMMRVLDRLEDTPAQVMNHLGETLKQTRHAVALLGDETAYTGLERSAHYRWFTDPGSRLIHPESDHAEQSRLMVADLHGAHARYAGDSRTGELVDALRTESAEFDALWRERPVLGPFCAVKHFRHPRVGELELHCQTLVDPDQSQRLLVYTAVPGTESHTSLQLLSVLDPSMSV</sequence>
<dbReference type="Gene3D" id="1.10.260.40">
    <property type="entry name" value="lambda repressor-like DNA-binding domains"/>
    <property type="match status" value="1"/>
</dbReference>
<dbReference type="SUPFAM" id="SSF47413">
    <property type="entry name" value="lambda repressor-like DNA-binding domains"/>
    <property type="match status" value="1"/>
</dbReference>
<dbReference type="InterPro" id="IPR041413">
    <property type="entry name" value="MLTR_LBD"/>
</dbReference>
<gene>
    <name evidence="2" type="ORF">SRB5_41430</name>
</gene>
<accession>A0A7K0CL44</accession>
<protein>
    <recommendedName>
        <fullName evidence="1">HTH cro/C1-type domain-containing protein</fullName>
    </recommendedName>
</protein>
<proteinExistence type="predicted"/>
<reference evidence="2 3" key="1">
    <citation type="submission" date="2019-10" db="EMBL/GenBank/DDBJ databases">
        <title>Streptomyces smaragdinus sp. nov. and Streptomyces fabii sp. nov., isolated from the gut of fungus growing-termite Macrotermes natalensis.</title>
        <authorList>
            <person name="Schwitalla J."/>
            <person name="Benndorf R."/>
            <person name="Martin K."/>
            <person name="De Beer W."/>
            <person name="Kaster A.-K."/>
            <person name="Vollmers J."/>
            <person name="Poulsen M."/>
            <person name="Beemelmanns C."/>
        </authorList>
    </citation>
    <scope>NUCLEOTIDE SEQUENCE [LARGE SCALE GENOMIC DNA]</scope>
    <source>
        <strain evidence="2 3">RB5</strain>
    </source>
</reference>
<evidence type="ECO:0000313" key="2">
    <source>
        <dbReference type="EMBL" id="MQY13983.1"/>
    </source>
</evidence>
<dbReference type="AlphaFoldDB" id="A0A7K0CL44"/>
<keyword evidence="3" id="KW-1185">Reference proteome</keyword>
<dbReference type="Proteomes" id="UP000466345">
    <property type="component" value="Unassembled WGS sequence"/>
</dbReference>
<evidence type="ECO:0000259" key="1">
    <source>
        <dbReference type="PROSITE" id="PS50943"/>
    </source>
</evidence>
<dbReference type="EMBL" id="WEGJ01000017">
    <property type="protein sequence ID" value="MQY13983.1"/>
    <property type="molecule type" value="Genomic_DNA"/>
</dbReference>
<dbReference type="InterPro" id="IPR001387">
    <property type="entry name" value="Cro/C1-type_HTH"/>
</dbReference>
<dbReference type="GO" id="GO:0003677">
    <property type="term" value="F:DNA binding"/>
    <property type="evidence" value="ECO:0007669"/>
    <property type="project" value="InterPro"/>
</dbReference>
<organism evidence="2 3">
    <name type="scientific">Streptomyces smaragdinus</name>
    <dbReference type="NCBI Taxonomy" id="2585196"/>
    <lineage>
        <taxon>Bacteria</taxon>
        <taxon>Bacillati</taxon>
        <taxon>Actinomycetota</taxon>
        <taxon>Actinomycetes</taxon>
        <taxon>Kitasatosporales</taxon>
        <taxon>Streptomycetaceae</taxon>
        <taxon>Streptomyces</taxon>
    </lineage>
</organism>
<comment type="caution">
    <text evidence="2">The sequence shown here is derived from an EMBL/GenBank/DDBJ whole genome shotgun (WGS) entry which is preliminary data.</text>
</comment>
<evidence type="ECO:0000313" key="3">
    <source>
        <dbReference type="Proteomes" id="UP000466345"/>
    </source>
</evidence>
<dbReference type="Pfam" id="PF17765">
    <property type="entry name" value="MLTR_LBD"/>
    <property type="match status" value="1"/>
</dbReference>
<dbReference type="PANTHER" id="PTHR35010">
    <property type="entry name" value="BLL4672 PROTEIN-RELATED"/>
    <property type="match status" value="1"/>
</dbReference>